<accession>A0A6T9Y7R0</accession>
<organism evidence="1 2">
    <name type="scientific">Alteromonas macleodii</name>
    <name type="common">Pseudoalteromonas macleodii</name>
    <dbReference type="NCBI Taxonomy" id="28108"/>
    <lineage>
        <taxon>Bacteria</taxon>
        <taxon>Pseudomonadati</taxon>
        <taxon>Pseudomonadota</taxon>
        <taxon>Gammaproteobacteria</taxon>
        <taxon>Alteromonadales</taxon>
        <taxon>Alteromonadaceae</taxon>
        <taxon>Alteromonas/Salinimonas group</taxon>
        <taxon>Alteromonas</taxon>
    </lineage>
</organism>
<dbReference type="EMBL" id="LR812090">
    <property type="protein sequence ID" value="CAB9495358.1"/>
    <property type="molecule type" value="Genomic_DNA"/>
</dbReference>
<protein>
    <submittedName>
        <fullName evidence="1">Uncharacterized protein</fullName>
    </submittedName>
</protein>
<evidence type="ECO:0000313" key="2">
    <source>
        <dbReference type="Proteomes" id="UP000509458"/>
    </source>
</evidence>
<sequence>MVTTLFSLLVQQFNNAYVQPSDISTWFAAKPASKTLLTDLAKYFAQSKELDCDISLMQVAKDLVASKSAKLSTPKNMQDISLHEQSVDTLNASMSKLQLATFFFQQLGNRAVVPFAEAAQLFQISAGSAEAKLKSGTYKGLCYMEVEKENRKSRPLVSVLDLADYFYKKRDVVILGDAPTEKINE</sequence>
<reference evidence="1 2" key="1">
    <citation type="submission" date="2020-06" db="EMBL/GenBank/DDBJ databases">
        <authorList>
            <person name="Duchaud E."/>
        </authorList>
    </citation>
    <scope>NUCLEOTIDE SEQUENCE [LARGE SCALE GENOMIC DNA]</scope>
    <source>
        <strain evidence="1">Alteromonas fortis</strain>
    </source>
</reference>
<name>A0A6T9Y7R0_ALTMA</name>
<dbReference type="Proteomes" id="UP000509458">
    <property type="component" value="Chromosome"/>
</dbReference>
<proteinExistence type="predicted"/>
<gene>
    <name evidence="1" type="ORF">ALFOR1_50040</name>
</gene>
<dbReference type="RefSeq" id="WP_179984581.1">
    <property type="nucleotide sequence ID" value="NZ_LR812090.1"/>
</dbReference>
<dbReference type="AlphaFoldDB" id="A0A6T9Y7R0"/>
<evidence type="ECO:0000313" key="1">
    <source>
        <dbReference type="EMBL" id="CAB9495358.1"/>
    </source>
</evidence>